<dbReference type="EMBL" id="JAPFFF010000003">
    <property type="protein sequence ID" value="KAK8893678.1"/>
    <property type="molecule type" value="Genomic_DNA"/>
</dbReference>
<proteinExistence type="predicted"/>
<gene>
    <name evidence="1" type="ORF">M9Y10_022105</name>
</gene>
<evidence type="ECO:0000313" key="2">
    <source>
        <dbReference type="Proteomes" id="UP001470230"/>
    </source>
</evidence>
<dbReference type="Proteomes" id="UP001470230">
    <property type="component" value="Unassembled WGS sequence"/>
</dbReference>
<organism evidence="1 2">
    <name type="scientific">Tritrichomonas musculus</name>
    <dbReference type="NCBI Taxonomy" id="1915356"/>
    <lineage>
        <taxon>Eukaryota</taxon>
        <taxon>Metamonada</taxon>
        <taxon>Parabasalia</taxon>
        <taxon>Tritrichomonadida</taxon>
        <taxon>Tritrichomonadidae</taxon>
        <taxon>Tritrichomonas</taxon>
    </lineage>
</organism>
<accession>A0ABR2KRB6</accession>
<evidence type="ECO:0000313" key="1">
    <source>
        <dbReference type="EMBL" id="KAK8893678.1"/>
    </source>
</evidence>
<keyword evidence="2" id="KW-1185">Reference proteome</keyword>
<name>A0ABR2KRB6_9EUKA</name>
<protein>
    <submittedName>
        <fullName evidence="1">Uncharacterized protein</fullName>
    </submittedName>
</protein>
<sequence>MITKRSTLHLLIKEFRNLKCLGAKETLIRLTELNDKQTTKDTHISRSGRRSFISIPTFTGQYNGIILSLRYRTPDKKKYLLGEIIIPFDLIPFKQSVKFVITIPPPNANLIPKVEYPVLTFLIFDQPFSPGDSIDLTHTKHPIMEPECVVHDQPFENPPVPVDQSKKTDKKAKDNFTKIAISYKKNKDVWFEDRHFKALPDVNIEDPNSINKKFESLFTFENDIERINTADDAVVSIQLMKENQIVNIEGLITNEVPNIPIGQMPDSHLSKKLTYYFDFNYA</sequence>
<comment type="caution">
    <text evidence="1">The sequence shown here is derived from an EMBL/GenBank/DDBJ whole genome shotgun (WGS) entry which is preliminary data.</text>
</comment>
<reference evidence="1 2" key="1">
    <citation type="submission" date="2024-04" db="EMBL/GenBank/DDBJ databases">
        <title>Tritrichomonas musculus Genome.</title>
        <authorList>
            <person name="Alves-Ferreira E."/>
            <person name="Grigg M."/>
            <person name="Lorenzi H."/>
            <person name="Galac M."/>
        </authorList>
    </citation>
    <scope>NUCLEOTIDE SEQUENCE [LARGE SCALE GENOMIC DNA]</scope>
    <source>
        <strain evidence="1 2">EAF2021</strain>
    </source>
</reference>